<keyword evidence="6 9" id="KW-0798">TonB box</keyword>
<evidence type="ECO:0000313" key="14">
    <source>
        <dbReference type="Proteomes" id="UP000664344"/>
    </source>
</evidence>
<evidence type="ECO:0000256" key="2">
    <source>
        <dbReference type="ARBA" id="ARBA00009810"/>
    </source>
</evidence>
<dbReference type="Gene3D" id="2.40.170.20">
    <property type="entry name" value="TonB-dependent receptor, beta-barrel domain"/>
    <property type="match status" value="2"/>
</dbReference>
<comment type="caution">
    <text evidence="13">The sequence shown here is derived from an EMBL/GenBank/DDBJ whole genome shotgun (WGS) entry which is preliminary data.</text>
</comment>
<keyword evidence="7 9" id="KW-0472">Membrane</keyword>
<evidence type="ECO:0000259" key="11">
    <source>
        <dbReference type="Pfam" id="PF00593"/>
    </source>
</evidence>
<keyword evidence="14" id="KW-1185">Reference proteome</keyword>
<organism evidence="13 14">
    <name type="scientific">Marinobacter daepoensis</name>
    <dbReference type="NCBI Taxonomy" id="262077"/>
    <lineage>
        <taxon>Bacteria</taxon>
        <taxon>Pseudomonadati</taxon>
        <taxon>Pseudomonadota</taxon>
        <taxon>Gammaproteobacteria</taxon>
        <taxon>Pseudomonadales</taxon>
        <taxon>Marinobacteraceae</taxon>
        <taxon>Marinobacter</taxon>
    </lineage>
</organism>
<dbReference type="Pfam" id="PF07715">
    <property type="entry name" value="Plug"/>
    <property type="match status" value="1"/>
</dbReference>
<evidence type="ECO:0000256" key="7">
    <source>
        <dbReference type="ARBA" id="ARBA00023136"/>
    </source>
</evidence>
<dbReference type="RefSeq" id="WP_206557338.1">
    <property type="nucleotide sequence ID" value="NZ_JAFKDB010000012.1"/>
</dbReference>
<accession>A0ABS3BE92</accession>
<dbReference type="Proteomes" id="UP000664344">
    <property type="component" value="Unassembled WGS sequence"/>
</dbReference>
<evidence type="ECO:0000256" key="9">
    <source>
        <dbReference type="RuleBase" id="RU003357"/>
    </source>
</evidence>
<proteinExistence type="inferred from homology"/>
<dbReference type="InterPro" id="IPR036942">
    <property type="entry name" value="Beta-barrel_TonB_sf"/>
</dbReference>
<evidence type="ECO:0000256" key="4">
    <source>
        <dbReference type="ARBA" id="ARBA00022452"/>
    </source>
</evidence>
<gene>
    <name evidence="13" type="ORF">JYP53_08710</name>
</gene>
<evidence type="ECO:0000256" key="10">
    <source>
        <dbReference type="SAM" id="SignalP"/>
    </source>
</evidence>
<evidence type="ECO:0000256" key="6">
    <source>
        <dbReference type="ARBA" id="ARBA00023077"/>
    </source>
</evidence>
<keyword evidence="3" id="KW-0813">Transport</keyword>
<dbReference type="InterPro" id="IPR000531">
    <property type="entry name" value="Beta-barrel_TonB"/>
</dbReference>
<dbReference type="InterPro" id="IPR039426">
    <property type="entry name" value="TonB-dep_rcpt-like"/>
</dbReference>
<dbReference type="PANTHER" id="PTHR30069">
    <property type="entry name" value="TONB-DEPENDENT OUTER MEMBRANE RECEPTOR"/>
    <property type="match status" value="1"/>
</dbReference>
<keyword evidence="8" id="KW-0998">Cell outer membrane</keyword>
<evidence type="ECO:0000256" key="1">
    <source>
        <dbReference type="ARBA" id="ARBA00004571"/>
    </source>
</evidence>
<feature type="domain" description="TonB-dependent receptor plug" evidence="12">
    <location>
        <begin position="74"/>
        <end position="171"/>
    </location>
</feature>
<evidence type="ECO:0000256" key="8">
    <source>
        <dbReference type="ARBA" id="ARBA00023237"/>
    </source>
</evidence>
<protein>
    <submittedName>
        <fullName evidence="13">TonB-dependent receptor</fullName>
    </submittedName>
</protein>
<dbReference type="SUPFAM" id="SSF56935">
    <property type="entry name" value="Porins"/>
    <property type="match status" value="1"/>
</dbReference>
<evidence type="ECO:0000313" key="13">
    <source>
        <dbReference type="EMBL" id="MBN7769979.1"/>
    </source>
</evidence>
<feature type="signal peptide" evidence="10">
    <location>
        <begin position="1"/>
        <end position="27"/>
    </location>
</feature>
<dbReference type="InterPro" id="IPR012910">
    <property type="entry name" value="Plug_dom"/>
</dbReference>
<dbReference type="PANTHER" id="PTHR30069:SF41">
    <property type="entry name" value="HEME_HEMOPEXIN UTILIZATION PROTEIN C"/>
    <property type="match status" value="1"/>
</dbReference>
<name>A0ABS3BE92_9GAMM</name>
<keyword evidence="13" id="KW-0675">Receptor</keyword>
<sequence>MNFRSLYRPHPFAWAVLVASICGPLQAEESPESEEASPETVQALPSLVIHGQSLDELGYDDVFFQDIANAYRGKEDIERYRGTSAADLFRGLNGVYSGDARNANALDPNIRGIQGEGRIPLSIDGTQQAMSVWLGPAGVANRNYLDPYMVSSVMVEKGPSMTQGIKSGIGGGVRIRTLMPEDVIRPGNRWGLEIKTETASNATDVDTSSFSLFGKDYRDIPGAVIDSYNGVAFDQSSLPGSKSGADKTGRTPDFNLEDKAFRVAAATQQEHFDFLAAYSYRSRGNYFSGKNGSSDYRTDHWRDLVGDGEGTDANSNLTPYLAELYWPKHEVPNTASENVSTLLKAGLMLPDNQELRFNYMHNEMEFGESVQWMVQWAMRDGSDILDNNGPQSLQVQWPHSKVDQKSYGVRYSWQPDHTPWVNLQAGLWETRNDSRRHQNGGWPWGVLGVDHGDGNRVHDRAWDAYVRCHVRNDEWAGCDGVPDTPPERAEGDHSIIPAAQIVSSHKRWGADLSNHFVINPDLSVLVTGDFQSEELAQRDAFGIRTHELNMGARTMGPRSGSRQEYTLALNSEWMATDWLKLTAGARYSRYWSFDDGREKVRKNRGGWGIPGSQHRVVTHRALPYLQLLDANDLRLTEAYESRQAQYQAGQISYEERSEIEARYAARVQELNVTAADQTRELDGLRYWQANAHVPYLNENHEGFVKNDPFLNGEIDLTETVENPQGHTGQYAKYRVEDSGNGGNVTQTVPVADRWAPVKKKKGDGWAPMLSATASTSPNARVYARYSEAIRFPSVYEDTQAVNVYGSTLGGSNRVEPERSRNWELGYVHDLTSYFPSMNHADIKFNYFNNDIEDFIDRDNNFNIVQFDEKSFSGLEFQSRWDSGRYYADLAVTYRLDQKVCDADYAATYDPYHHRAMETCVTAGFPNTNARISLQPEYSVDLSVGSRLMNGKLQLGGRMAYHSEAENDQEAAWKKQGRDWMELTKPFYWNEIMVFDAFLSYQVNRQFQVDFGVNNVTDEYYLDPLARTTLPAPGRTFKLGVTFKADP</sequence>
<dbReference type="EMBL" id="JAFKDB010000012">
    <property type="protein sequence ID" value="MBN7769979.1"/>
    <property type="molecule type" value="Genomic_DNA"/>
</dbReference>
<reference evidence="13 14" key="1">
    <citation type="submission" date="2021-02" db="EMBL/GenBank/DDBJ databases">
        <title>PHA producing bacteria isolated from coastal sediment in Guangdong, Shenzhen.</title>
        <authorList>
            <person name="Zheng W."/>
            <person name="Yu S."/>
            <person name="Huang Y."/>
        </authorList>
    </citation>
    <scope>NUCLEOTIDE SEQUENCE [LARGE SCALE GENOMIC DNA]</scope>
    <source>
        <strain evidence="13 14">TN21-5</strain>
    </source>
</reference>
<evidence type="ECO:0000256" key="5">
    <source>
        <dbReference type="ARBA" id="ARBA00022692"/>
    </source>
</evidence>
<evidence type="ECO:0000256" key="3">
    <source>
        <dbReference type="ARBA" id="ARBA00022448"/>
    </source>
</evidence>
<dbReference type="Pfam" id="PF00593">
    <property type="entry name" value="TonB_dep_Rec_b-barrel"/>
    <property type="match status" value="1"/>
</dbReference>
<keyword evidence="10" id="KW-0732">Signal</keyword>
<feature type="chain" id="PRO_5045835104" evidence="10">
    <location>
        <begin position="28"/>
        <end position="1046"/>
    </location>
</feature>
<comment type="similarity">
    <text evidence="2 9">Belongs to the TonB-dependent receptor family.</text>
</comment>
<dbReference type="Gene3D" id="2.170.130.10">
    <property type="entry name" value="TonB-dependent receptor, plug domain"/>
    <property type="match status" value="1"/>
</dbReference>
<dbReference type="InterPro" id="IPR037066">
    <property type="entry name" value="Plug_dom_sf"/>
</dbReference>
<keyword evidence="5" id="KW-0812">Transmembrane</keyword>
<comment type="subcellular location">
    <subcellularLocation>
        <location evidence="1">Cell outer membrane</location>
        <topology evidence="1">Multi-pass membrane protein</topology>
    </subcellularLocation>
</comment>
<feature type="domain" description="TonB-dependent receptor-like beta-barrel" evidence="11">
    <location>
        <begin position="744"/>
        <end position="1015"/>
    </location>
</feature>
<evidence type="ECO:0000259" key="12">
    <source>
        <dbReference type="Pfam" id="PF07715"/>
    </source>
</evidence>
<keyword evidence="4" id="KW-1134">Transmembrane beta strand</keyword>